<protein>
    <submittedName>
        <fullName evidence="5">Uncharacterized protein</fullName>
    </submittedName>
</protein>
<evidence type="ECO:0000259" key="4">
    <source>
        <dbReference type="Pfam" id="PF14522"/>
    </source>
</evidence>
<dbReference type="AlphaFoldDB" id="C0GG48"/>
<dbReference type="PANTHER" id="PTHR35038:SF6">
    <property type="entry name" value="SURFACE LOCALIZED DECAHEME CYTOCHROME C LIPOPROTEIN"/>
    <property type="match status" value="1"/>
</dbReference>
<dbReference type="Gene3D" id="1.10.287.3080">
    <property type="match status" value="1"/>
</dbReference>
<sequence length="356" mass="38958">MPKLIQIPALILTLFLLAGCSQNNATPSAQGEESCASCHNELVTGFQATVHAQADVTCADCHDNIEAHLQNASNLPQIEVRGQTCATCHGEEYTQWESSPHAQIPLDEFPDDPRVMECMKCHQASGFAAVIESGEDFKSAWGPMPTSEPEPVTCMACHSPHNPRDDKMLRLSKGELCATCHDTKWQNLVLTGTHPEPTQDYSAFAHHPHNTEEGCALCHMATTPGADNVGGHTFTMRPAEDGKLNLRACAACHDNPDTYNIGGKQTEVEETLNDLRSALKERNSGELPGNEPGSCNQCHRGGTLPFDNDPDLILEKAYENYQLIDRDKSLGVHNPDYALQLLQDALEAVETQYDKN</sequence>
<dbReference type="EMBL" id="ACJM01000006">
    <property type="protein sequence ID" value="EEG77737.1"/>
    <property type="molecule type" value="Genomic_DNA"/>
</dbReference>
<reference evidence="5 6" key="1">
    <citation type="submission" date="2009-02" db="EMBL/GenBank/DDBJ databases">
        <title>Sequencing of the draft genome and assembly of Dethiobacter alkaliphilus AHT 1.</title>
        <authorList>
            <consortium name="US DOE Joint Genome Institute (JGI-PGF)"/>
            <person name="Lucas S."/>
            <person name="Copeland A."/>
            <person name="Lapidus A."/>
            <person name="Glavina del Rio T."/>
            <person name="Dalin E."/>
            <person name="Tice H."/>
            <person name="Bruce D."/>
            <person name="Goodwin L."/>
            <person name="Pitluck S."/>
            <person name="Larimer F."/>
            <person name="Land M.L."/>
            <person name="Hauser L."/>
            <person name="Muyzer G."/>
        </authorList>
    </citation>
    <scope>NUCLEOTIDE SEQUENCE [LARGE SCALE GENOMIC DNA]</scope>
    <source>
        <strain evidence="5 6">AHT 1</strain>
    </source>
</reference>
<dbReference type="Pfam" id="PF09699">
    <property type="entry name" value="Paired_CXXCH_1"/>
    <property type="match status" value="1"/>
</dbReference>
<evidence type="ECO:0000313" key="6">
    <source>
        <dbReference type="Proteomes" id="UP000006443"/>
    </source>
</evidence>
<dbReference type="Pfam" id="PF14522">
    <property type="entry name" value="Cytochrome_C7"/>
    <property type="match status" value="2"/>
</dbReference>
<dbReference type="PANTHER" id="PTHR35038">
    <property type="entry name" value="DISSIMILATORY SULFITE REDUCTASE SIRA"/>
    <property type="match status" value="1"/>
</dbReference>
<evidence type="ECO:0000256" key="2">
    <source>
        <dbReference type="SAM" id="SignalP"/>
    </source>
</evidence>
<evidence type="ECO:0000259" key="3">
    <source>
        <dbReference type="Pfam" id="PF09699"/>
    </source>
</evidence>
<feature type="chain" id="PRO_5039153571" evidence="2">
    <location>
        <begin position="26"/>
        <end position="356"/>
    </location>
</feature>
<dbReference type="GO" id="GO:0016491">
    <property type="term" value="F:oxidoreductase activity"/>
    <property type="evidence" value="ECO:0007669"/>
    <property type="project" value="TreeGrafter"/>
</dbReference>
<evidence type="ECO:0000313" key="5">
    <source>
        <dbReference type="EMBL" id="EEG77737.1"/>
    </source>
</evidence>
<dbReference type="InterPro" id="IPR029467">
    <property type="entry name" value="Cyt_c7-like"/>
</dbReference>
<dbReference type="NCBIfam" id="TIGR01905">
    <property type="entry name" value="paired_CXXCH_1"/>
    <property type="match status" value="1"/>
</dbReference>
<dbReference type="Gene3D" id="1.10.1130.10">
    <property type="entry name" value="Flavocytochrome C3, Chain A"/>
    <property type="match status" value="1"/>
</dbReference>
<feature type="domain" description="Cytochrome c7-like" evidence="4">
    <location>
        <begin position="46"/>
        <end position="123"/>
    </location>
</feature>
<dbReference type="SUPFAM" id="SSF48695">
    <property type="entry name" value="Multiheme cytochromes"/>
    <property type="match status" value="1"/>
</dbReference>
<keyword evidence="1 2" id="KW-0732">Signal</keyword>
<dbReference type="PROSITE" id="PS51257">
    <property type="entry name" value="PROKAR_LIPOPROTEIN"/>
    <property type="match status" value="1"/>
</dbReference>
<feature type="domain" description="Doubled CXXCH motif" evidence="3">
    <location>
        <begin position="154"/>
        <end position="184"/>
    </location>
</feature>
<feature type="signal peptide" evidence="2">
    <location>
        <begin position="1"/>
        <end position="25"/>
    </location>
</feature>
<name>C0GG48_DETAL</name>
<dbReference type="InterPro" id="IPR036280">
    <property type="entry name" value="Multihaem_cyt_sf"/>
</dbReference>
<dbReference type="RefSeq" id="WP_008516217.1">
    <property type="nucleotide sequence ID" value="NZ_ACJM01000006.1"/>
</dbReference>
<organism evidence="5 6">
    <name type="scientific">Dethiobacter alkaliphilus AHT 1</name>
    <dbReference type="NCBI Taxonomy" id="555088"/>
    <lineage>
        <taxon>Bacteria</taxon>
        <taxon>Bacillati</taxon>
        <taxon>Bacillota</taxon>
        <taxon>Dethiobacteria</taxon>
        <taxon>Dethiobacterales</taxon>
        <taxon>Dethiobacteraceae</taxon>
        <taxon>Dethiobacter</taxon>
    </lineage>
</organism>
<dbReference type="InterPro" id="IPR010177">
    <property type="entry name" value="Paired_CXXCH_1"/>
</dbReference>
<dbReference type="InterPro" id="IPR051829">
    <property type="entry name" value="Multiheme_Cytochr_ET"/>
</dbReference>
<feature type="domain" description="Cytochrome c7-like" evidence="4">
    <location>
        <begin position="204"/>
        <end position="300"/>
    </location>
</feature>
<dbReference type="Gene3D" id="3.90.10.10">
    <property type="entry name" value="Cytochrome C3"/>
    <property type="match status" value="1"/>
</dbReference>
<comment type="caution">
    <text evidence="5">The sequence shown here is derived from an EMBL/GenBank/DDBJ whole genome shotgun (WGS) entry which is preliminary data.</text>
</comment>
<keyword evidence="6" id="KW-1185">Reference proteome</keyword>
<dbReference type="STRING" id="555088.DealDRAFT_1457"/>
<evidence type="ECO:0000256" key="1">
    <source>
        <dbReference type="ARBA" id="ARBA00022729"/>
    </source>
</evidence>
<dbReference type="Proteomes" id="UP000006443">
    <property type="component" value="Unassembled WGS sequence"/>
</dbReference>
<accession>C0GG48</accession>
<gene>
    <name evidence="5" type="ORF">DealDRAFT_1457</name>
</gene>
<proteinExistence type="predicted"/>